<reference evidence="3" key="1">
    <citation type="submission" date="2022-11" db="EMBL/GenBank/DDBJ databases">
        <authorList>
            <person name="Kikuchi T."/>
        </authorList>
    </citation>
    <scope>NUCLEOTIDE SEQUENCE</scope>
    <source>
        <strain evidence="3">PS1010</strain>
    </source>
</reference>
<dbReference type="AlphaFoldDB" id="A0A9P1NBE7"/>
<comment type="caution">
    <text evidence="3">The sequence shown here is derived from an EMBL/GenBank/DDBJ whole genome shotgun (WGS) entry which is preliminary data.</text>
</comment>
<protein>
    <recommendedName>
        <fullName evidence="5">DUF19 domain-containing protein</fullName>
    </recommendedName>
</protein>
<proteinExistence type="predicted"/>
<feature type="chain" id="PRO_5040210336" description="DUF19 domain-containing protein" evidence="2">
    <location>
        <begin position="22"/>
        <end position="204"/>
    </location>
</feature>
<keyword evidence="4" id="KW-1185">Reference proteome</keyword>
<feature type="region of interest" description="Disordered" evidence="1">
    <location>
        <begin position="130"/>
        <end position="161"/>
    </location>
</feature>
<evidence type="ECO:0008006" key="5">
    <source>
        <dbReference type="Google" id="ProtNLM"/>
    </source>
</evidence>
<keyword evidence="2" id="KW-0732">Signal</keyword>
<dbReference type="OrthoDB" id="5825932at2759"/>
<accession>A0A9P1NBE7</accession>
<evidence type="ECO:0000256" key="1">
    <source>
        <dbReference type="SAM" id="MobiDB-lite"/>
    </source>
</evidence>
<dbReference type="EMBL" id="CANHGI010000006">
    <property type="protein sequence ID" value="CAI5455277.1"/>
    <property type="molecule type" value="Genomic_DNA"/>
</dbReference>
<gene>
    <name evidence="3" type="ORF">CAMP_LOCUS17914</name>
</gene>
<feature type="compositionally biased region" description="Basic residues" evidence="1">
    <location>
        <begin position="135"/>
        <end position="146"/>
    </location>
</feature>
<dbReference type="Proteomes" id="UP001152747">
    <property type="component" value="Unassembled WGS sequence"/>
</dbReference>
<feature type="signal peptide" evidence="2">
    <location>
        <begin position="1"/>
        <end position="21"/>
    </location>
</feature>
<evidence type="ECO:0000313" key="3">
    <source>
        <dbReference type="EMBL" id="CAI5455277.1"/>
    </source>
</evidence>
<organism evidence="3 4">
    <name type="scientific">Caenorhabditis angaria</name>
    <dbReference type="NCBI Taxonomy" id="860376"/>
    <lineage>
        <taxon>Eukaryota</taxon>
        <taxon>Metazoa</taxon>
        <taxon>Ecdysozoa</taxon>
        <taxon>Nematoda</taxon>
        <taxon>Chromadorea</taxon>
        <taxon>Rhabditida</taxon>
        <taxon>Rhabditina</taxon>
        <taxon>Rhabditomorpha</taxon>
        <taxon>Rhabditoidea</taxon>
        <taxon>Rhabditidae</taxon>
        <taxon>Peloderinae</taxon>
        <taxon>Caenorhabditis</taxon>
    </lineage>
</organism>
<evidence type="ECO:0000256" key="2">
    <source>
        <dbReference type="SAM" id="SignalP"/>
    </source>
</evidence>
<name>A0A9P1NBE7_9PELO</name>
<sequence length="204" mass="23273">MFTSRQMDCAAICLLTTAVKFLPLPSTINCTYCVEARSTYEHCFKDVIDCAYRDPASLIFCLNVFEKNQGDPAIIQHTIRCISYGDYYLDNESIRTMSAGGSCSFEHVQKCECDVCLSPTTTTTTMLPTTPYSQTHRKHHHHHNHHHNDDGSSPSHHKHDQLVYPNNSLAQQYKDSGYYYTAFSPSHQYLLAFCFSIILNFLIL</sequence>
<evidence type="ECO:0000313" key="4">
    <source>
        <dbReference type="Proteomes" id="UP001152747"/>
    </source>
</evidence>